<feature type="domain" description="Post-SET" evidence="7">
    <location>
        <begin position="184"/>
        <end position="200"/>
    </location>
</feature>
<dbReference type="Pfam" id="PF00856">
    <property type="entry name" value="SET"/>
    <property type="match status" value="1"/>
</dbReference>
<reference evidence="8" key="1">
    <citation type="journal article" date="2013" name="J. Plant Res.">
        <title>Effect of fungi and light on seed germination of three Opuntia species from semiarid lands of central Mexico.</title>
        <authorList>
            <person name="Delgado-Sanchez P."/>
            <person name="Jimenez-Bremont J.F."/>
            <person name="Guerrero-Gonzalez Mde L."/>
            <person name="Flores J."/>
        </authorList>
    </citation>
    <scope>NUCLEOTIDE SEQUENCE</scope>
    <source>
        <tissue evidence="8">Cladode</tissue>
    </source>
</reference>
<dbReference type="AlphaFoldDB" id="A0A7C9CQX8"/>
<comment type="subcellular location">
    <subcellularLocation>
        <location evidence="1">Chromosome</location>
    </subcellularLocation>
</comment>
<dbReference type="InterPro" id="IPR046341">
    <property type="entry name" value="SET_dom_sf"/>
</dbReference>
<organism evidence="8">
    <name type="scientific">Opuntia streptacantha</name>
    <name type="common">Prickly pear cactus</name>
    <name type="synonym">Opuntia cardona</name>
    <dbReference type="NCBI Taxonomy" id="393608"/>
    <lineage>
        <taxon>Eukaryota</taxon>
        <taxon>Viridiplantae</taxon>
        <taxon>Streptophyta</taxon>
        <taxon>Embryophyta</taxon>
        <taxon>Tracheophyta</taxon>
        <taxon>Spermatophyta</taxon>
        <taxon>Magnoliopsida</taxon>
        <taxon>eudicotyledons</taxon>
        <taxon>Gunneridae</taxon>
        <taxon>Pentapetalae</taxon>
        <taxon>Caryophyllales</taxon>
        <taxon>Cactineae</taxon>
        <taxon>Cactaceae</taxon>
        <taxon>Opuntioideae</taxon>
        <taxon>Opuntia</taxon>
    </lineage>
</organism>
<dbReference type="InterPro" id="IPR001214">
    <property type="entry name" value="SET_dom"/>
</dbReference>
<dbReference type="PROSITE" id="PS50280">
    <property type="entry name" value="SET"/>
    <property type="match status" value="1"/>
</dbReference>
<evidence type="ECO:0008006" key="9">
    <source>
        <dbReference type="Google" id="ProtNLM"/>
    </source>
</evidence>
<dbReference type="GO" id="GO:0005634">
    <property type="term" value="C:nucleus"/>
    <property type="evidence" value="ECO:0007669"/>
    <property type="project" value="InterPro"/>
</dbReference>
<evidence type="ECO:0000259" key="6">
    <source>
        <dbReference type="PROSITE" id="PS50280"/>
    </source>
</evidence>
<dbReference type="PANTHER" id="PTHR47325:SF1">
    <property type="entry name" value="HISTONE-LYSINE N-METHYLTRANSFERASE SUVR5"/>
    <property type="match status" value="1"/>
</dbReference>
<sequence>MVGRFPYDDEGRVVLEDGCLVYECNHLCKCSKTCPNRVLQNGLKVKLEVFKTEKKGWGVRACESILRGTFVCEFVGEVIDIQEANRRHKRYGKAGCYYFYDVGTHMRLMNDLMGSQENYVIDATKYGNVSRFLNHSCSPNLVSQLVLVESMDFQFAHVGFYAKHDIAAGEELTYDYRDELQPGEGSPCLCGASTCRGRLR</sequence>
<feature type="domain" description="SET" evidence="6">
    <location>
        <begin position="45"/>
        <end position="177"/>
    </location>
</feature>
<dbReference type="GO" id="GO:0032259">
    <property type="term" value="P:methylation"/>
    <property type="evidence" value="ECO:0007669"/>
    <property type="project" value="UniProtKB-KW"/>
</dbReference>
<protein>
    <recommendedName>
        <fullName evidence="9">[Histone H3]-lysine(4) N-trimethyltransferase</fullName>
    </recommendedName>
</protein>
<dbReference type="Pfam" id="PF05033">
    <property type="entry name" value="Pre-SET"/>
    <property type="match status" value="1"/>
</dbReference>
<accession>A0A7C9CQX8</accession>
<proteinExistence type="predicted"/>
<dbReference type="EMBL" id="GISG01034214">
    <property type="protein sequence ID" value="MBA4621503.1"/>
    <property type="molecule type" value="Transcribed_RNA"/>
</dbReference>
<keyword evidence="5" id="KW-0949">S-adenosyl-L-methionine</keyword>
<dbReference type="InterPro" id="IPR003616">
    <property type="entry name" value="Post-SET_dom"/>
</dbReference>
<keyword evidence="4" id="KW-0808">Transferase</keyword>
<keyword evidence="2" id="KW-0158">Chromosome</keyword>
<evidence type="ECO:0000256" key="1">
    <source>
        <dbReference type="ARBA" id="ARBA00004286"/>
    </source>
</evidence>
<dbReference type="GO" id="GO:0005694">
    <property type="term" value="C:chromosome"/>
    <property type="evidence" value="ECO:0007669"/>
    <property type="project" value="UniProtKB-SubCell"/>
</dbReference>
<evidence type="ECO:0000256" key="5">
    <source>
        <dbReference type="ARBA" id="ARBA00022691"/>
    </source>
</evidence>
<dbReference type="SUPFAM" id="SSF82199">
    <property type="entry name" value="SET domain"/>
    <property type="match status" value="1"/>
</dbReference>
<dbReference type="InterPro" id="IPR007728">
    <property type="entry name" value="Pre-SET_dom"/>
</dbReference>
<dbReference type="EMBL" id="GISG01034215">
    <property type="protein sequence ID" value="MBA4621504.1"/>
    <property type="molecule type" value="Transcribed_RNA"/>
</dbReference>
<name>A0A7C9CQX8_OPUST</name>
<evidence type="ECO:0000256" key="2">
    <source>
        <dbReference type="ARBA" id="ARBA00022454"/>
    </source>
</evidence>
<dbReference type="PROSITE" id="PS50868">
    <property type="entry name" value="POST_SET"/>
    <property type="match status" value="1"/>
</dbReference>
<evidence type="ECO:0000256" key="4">
    <source>
        <dbReference type="ARBA" id="ARBA00022679"/>
    </source>
</evidence>
<dbReference type="PANTHER" id="PTHR47325">
    <property type="entry name" value="HISTONE-LYSINE N-METHYLTRANSFERASE SUVR5"/>
    <property type="match status" value="1"/>
</dbReference>
<evidence type="ECO:0000256" key="3">
    <source>
        <dbReference type="ARBA" id="ARBA00022603"/>
    </source>
</evidence>
<evidence type="ECO:0000259" key="7">
    <source>
        <dbReference type="PROSITE" id="PS50868"/>
    </source>
</evidence>
<dbReference type="SMART" id="SM00317">
    <property type="entry name" value="SET"/>
    <property type="match status" value="1"/>
</dbReference>
<keyword evidence="3" id="KW-0489">Methyltransferase</keyword>
<dbReference type="Gene3D" id="2.170.270.10">
    <property type="entry name" value="SET domain"/>
    <property type="match status" value="1"/>
</dbReference>
<dbReference type="GO" id="GO:0042054">
    <property type="term" value="F:histone methyltransferase activity"/>
    <property type="evidence" value="ECO:0007669"/>
    <property type="project" value="InterPro"/>
</dbReference>
<reference evidence="8" key="2">
    <citation type="submission" date="2020-07" db="EMBL/GenBank/DDBJ databases">
        <authorList>
            <person name="Vera ALvarez R."/>
            <person name="Arias-Moreno D.M."/>
            <person name="Jimenez-Jacinto V."/>
            <person name="Jimenez-Bremont J.F."/>
            <person name="Swaminathan K."/>
            <person name="Moose S.P."/>
            <person name="Guerrero-Gonzalez M.L."/>
            <person name="Marino-Ramirez L."/>
            <person name="Landsman D."/>
            <person name="Rodriguez-Kessler M."/>
            <person name="Delgado-Sanchez P."/>
        </authorList>
    </citation>
    <scope>NUCLEOTIDE SEQUENCE</scope>
    <source>
        <tissue evidence="8">Cladode</tissue>
    </source>
</reference>
<evidence type="ECO:0000313" key="8">
    <source>
        <dbReference type="EMBL" id="MBA4621504.1"/>
    </source>
</evidence>
<dbReference type="GO" id="GO:0008270">
    <property type="term" value="F:zinc ion binding"/>
    <property type="evidence" value="ECO:0007669"/>
    <property type="project" value="InterPro"/>
</dbReference>